<dbReference type="Proteomes" id="UP000001542">
    <property type="component" value="Unassembled WGS sequence"/>
</dbReference>
<evidence type="ECO:0000313" key="2">
    <source>
        <dbReference type="EMBL" id="EAX98524.1"/>
    </source>
</evidence>
<dbReference type="RefSeq" id="XP_001311454.1">
    <property type="nucleotide sequence ID" value="XM_001311453.1"/>
</dbReference>
<dbReference type="AlphaFoldDB" id="A2F9A1"/>
<dbReference type="VEuPathDB" id="TrichDB:TVAGG3_0321930"/>
<feature type="domain" description="Ral GTPase-activating protein subunit alpha/beta N-terminal" evidence="1">
    <location>
        <begin position="140"/>
        <end position="243"/>
    </location>
</feature>
<gene>
    <name evidence="2" type="ORF">TVAG_270090</name>
</gene>
<proteinExistence type="predicted"/>
<dbReference type="EMBL" id="DS113672">
    <property type="protein sequence ID" value="EAX98524.1"/>
    <property type="molecule type" value="Genomic_DNA"/>
</dbReference>
<dbReference type="InterPro" id="IPR046859">
    <property type="entry name" value="RGPA/RALGAPB_N"/>
</dbReference>
<dbReference type="VEuPathDB" id="TrichDB:TVAG_270090"/>
<evidence type="ECO:0000313" key="3">
    <source>
        <dbReference type="Proteomes" id="UP000001542"/>
    </source>
</evidence>
<accession>A2F9A1</accession>
<organism evidence="2 3">
    <name type="scientific">Trichomonas vaginalis (strain ATCC PRA-98 / G3)</name>
    <dbReference type="NCBI Taxonomy" id="412133"/>
    <lineage>
        <taxon>Eukaryota</taxon>
        <taxon>Metamonada</taxon>
        <taxon>Parabasalia</taxon>
        <taxon>Trichomonadida</taxon>
        <taxon>Trichomonadidae</taxon>
        <taxon>Trichomonas</taxon>
    </lineage>
</organism>
<name>A2F9A1_TRIV3</name>
<keyword evidence="3" id="KW-1185">Reference proteome</keyword>
<protein>
    <recommendedName>
        <fullName evidence="1">Ral GTPase-activating protein subunit alpha/beta N-terminal domain-containing protein</fullName>
    </recommendedName>
</protein>
<evidence type="ECO:0000259" key="1">
    <source>
        <dbReference type="Pfam" id="PF20412"/>
    </source>
</evidence>
<dbReference type="KEGG" id="tva:4756322"/>
<reference evidence="2" key="2">
    <citation type="journal article" date="2007" name="Science">
        <title>Draft genome sequence of the sexually transmitted pathogen Trichomonas vaginalis.</title>
        <authorList>
            <person name="Carlton J.M."/>
            <person name="Hirt R.P."/>
            <person name="Silva J.C."/>
            <person name="Delcher A.L."/>
            <person name="Schatz M."/>
            <person name="Zhao Q."/>
            <person name="Wortman J.R."/>
            <person name="Bidwell S.L."/>
            <person name="Alsmark U.C.M."/>
            <person name="Besteiro S."/>
            <person name="Sicheritz-Ponten T."/>
            <person name="Noel C.J."/>
            <person name="Dacks J.B."/>
            <person name="Foster P.G."/>
            <person name="Simillion C."/>
            <person name="Van de Peer Y."/>
            <person name="Miranda-Saavedra D."/>
            <person name="Barton G.J."/>
            <person name="Westrop G.D."/>
            <person name="Mueller S."/>
            <person name="Dessi D."/>
            <person name="Fiori P.L."/>
            <person name="Ren Q."/>
            <person name="Paulsen I."/>
            <person name="Zhang H."/>
            <person name="Bastida-Corcuera F.D."/>
            <person name="Simoes-Barbosa A."/>
            <person name="Brown M.T."/>
            <person name="Hayes R.D."/>
            <person name="Mukherjee M."/>
            <person name="Okumura C.Y."/>
            <person name="Schneider R."/>
            <person name="Smith A.J."/>
            <person name="Vanacova S."/>
            <person name="Villalvazo M."/>
            <person name="Haas B.J."/>
            <person name="Pertea M."/>
            <person name="Feldblyum T.V."/>
            <person name="Utterback T.R."/>
            <person name="Shu C.L."/>
            <person name="Osoegawa K."/>
            <person name="de Jong P.J."/>
            <person name="Hrdy I."/>
            <person name="Horvathova L."/>
            <person name="Zubacova Z."/>
            <person name="Dolezal P."/>
            <person name="Malik S.B."/>
            <person name="Logsdon J.M. Jr."/>
            <person name="Henze K."/>
            <person name="Gupta A."/>
            <person name="Wang C.C."/>
            <person name="Dunne R.L."/>
            <person name="Upcroft J.A."/>
            <person name="Upcroft P."/>
            <person name="White O."/>
            <person name="Salzberg S.L."/>
            <person name="Tang P."/>
            <person name="Chiu C.-H."/>
            <person name="Lee Y.-S."/>
            <person name="Embley T.M."/>
            <person name="Coombs G.H."/>
            <person name="Mottram J.C."/>
            <person name="Tachezy J."/>
            <person name="Fraser-Liggett C.M."/>
            <person name="Johnson P.J."/>
        </authorList>
    </citation>
    <scope>NUCLEOTIDE SEQUENCE [LARGE SCALE GENOMIC DNA]</scope>
    <source>
        <strain evidence="2">G3</strain>
    </source>
</reference>
<dbReference type="Pfam" id="PF20412">
    <property type="entry name" value="RALGAPB_N"/>
    <property type="match status" value="1"/>
</dbReference>
<sequence>MNELSPMMHYHLVGSGLFPDNSAKFVLSVFPADSCFNEIKKITTVVELNTTDKNSLKWLIHCAAFVIHYGMHCKTNEEHIVQPLMLYMIEFLSTNCIKQNVTANMDIKDFNAMTREILPILSMVCEPNAPKVARDSFRELINTIINSKFADYETETIELLFRMLLGICDSFITDLYSYKHWDNEIDQFLENLFEILMRTTKICPNNWKIFNEVTCKWPNNSKFQALWSRSFMVCFQVLAQSLWTKNFILVQIQPESLGIDLDSATEILIYFIDNARYLATSPNFGIVHNEFGFIADCISQNKENIIGLFNKKWFVDEIFEIFSLWPLAQGPSKHFSNEDKRKTSLFAFVMLLENGIIKNQSNWFQDTITYFKRELIAQDSSIAPVLLTKLSSLLVSHQNLTRELITPIMKCLLRQTSDETKNLSININDPLIENLILNIAEIYIHNTNQCGTINNIKKLQKRMYSKKVDIHSNDSDTWQNQMLILMLSGCHKAFASYVLRLLDENTDLPPEFFTFLSFVPVLMPTFLKHGADKKGTDFELNFVSKKNVYFIIKDFKSFHAFAICMQALYLEGSRFRPLSQEKTAFNKMLRENNLTDLITFLEFSGYPHSNSMDVETAKAIYQENKEFAKSFFIGNSVLTIIDNPKFQNLIMTIRSQYGVLNIEISDMTMQENVQSIPVLNDTPQTVGHDMNYSADGTFLDSEMLQKFNDLDKINVPISFKPYSSPGFKSNRIFSCLANLGVISTDNLHKIFPITNADVFISEYDQISPYETIEVAVLCYTKDSMSGYGSEFGTNDFISFLNELGEPQNYESDTCGSVHARIYTYCSIRVVYIALCCMKEPNIDKLLSLPVVLAYNETGFSPNYELFEKTLPSKLVFAVRTIKEEGQPENGAFAVLLICKPKGIVLPFMLKIARFVSKRNFKAMIAMISIIYHLTQNSNDVWEKRLKLFGDIVYQDDISLLTFQFDN</sequence>
<reference evidence="2" key="1">
    <citation type="submission" date="2006-10" db="EMBL/GenBank/DDBJ databases">
        <authorList>
            <person name="Amadeo P."/>
            <person name="Zhao Q."/>
            <person name="Wortman J."/>
            <person name="Fraser-Liggett C."/>
            <person name="Carlton J."/>
        </authorList>
    </citation>
    <scope>NUCLEOTIDE SEQUENCE</scope>
    <source>
        <strain evidence="2">G3</strain>
    </source>
</reference>
<dbReference type="InParanoid" id="A2F9A1"/>